<comment type="caution">
    <text evidence="1">The sequence shown here is derived from an EMBL/GenBank/DDBJ whole genome shotgun (WGS) entry which is preliminary data.</text>
</comment>
<proteinExistence type="predicted"/>
<dbReference type="Proteomes" id="UP000019063">
    <property type="component" value="Unassembled WGS sequence"/>
</dbReference>
<accession>W4HPG9</accession>
<dbReference type="AlphaFoldDB" id="W4HPG9"/>
<organism evidence="1 2">
    <name type="scientific">Roseivivax marinus</name>
    <dbReference type="NCBI Taxonomy" id="1379903"/>
    <lineage>
        <taxon>Bacteria</taxon>
        <taxon>Pseudomonadati</taxon>
        <taxon>Pseudomonadota</taxon>
        <taxon>Alphaproteobacteria</taxon>
        <taxon>Rhodobacterales</taxon>
        <taxon>Roseobacteraceae</taxon>
        <taxon>Roseivivax</taxon>
    </lineage>
</organism>
<keyword evidence="2" id="KW-1185">Reference proteome</keyword>
<dbReference type="EMBL" id="AQQW01000001">
    <property type="protein sequence ID" value="ETW14323.1"/>
    <property type="molecule type" value="Genomic_DNA"/>
</dbReference>
<dbReference type="RefSeq" id="WP_043841128.1">
    <property type="nucleotide sequence ID" value="NZ_AQQW01000001.1"/>
</dbReference>
<dbReference type="STRING" id="1379903.ATO8_00400"/>
<evidence type="ECO:0008006" key="3">
    <source>
        <dbReference type="Google" id="ProtNLM"/>
    </source>
</evidence>
<sequence>MLNFLKSVRRGSANAAPGAAPVATALARVPDGLTVENDVLIGANDRLYIYQGAHKIWDQARGARPIPQEAVNAFDANLRSRRAACERRKIPWCHLLAPDKQTIAHADYPLDEVHSVGRTIDASARDCLWPADHLGANDYYLTDSHWCPSGQVIVAGLLLERWGLDRAVLDARDLPGRMKIRGFHGDLGVKLDPKRKERVAMLPPNPKISRASNGIEKTGNEGIVEVLTNRDPCVRQTLLAFGDSFTRVMLPVLSEIFEVVVFCRTRYLHPEVLDMVRPDVCLTQNLERYFATTDADENAVPFFMVPHHKGRSPVYTPESLDIVTAAFSHGSPRHAALLERLR</sequence>
<evidence type="ECO:0000313" key="1">
    <source>
        <dbReference type="EMBL" id="ETW14323.1"/>
    </source>
</evidence>
<evidence type="ECO:0000313" key="2">
    <source>
        <dbReference type="Proteomes" id="UP000019063"/>
    </source>
</evidence>
<name>W4HPG9_9RHOB</name>
<reference evidence="1 2" key="1">
    <citation type="journal article" date="2014" name="Antonie Van Leeuwenhoek">
        <title>Roseivivax atlanticus sp. nov., isolated from surface seawater of the Atlantic Ocean.</title>
        <authorList>
            <person name="Li G."/>
            <person name="Lai Q."/>
            <person name="Liu X."/>
            <person name="Sun F."/>
            <person name="Shao Z."/>
        </authorList>
    </citation>
    <scope>NUCLEOTIDE SEQUENCE [LARGE SCALE GENOMIC DNA]</scope>
    <source>
        <strain evidence="1 2">22II-s10s</strain>
    </source>
</reference>
<protein>
    <recommendedName>
        <fullName evidence="3">AlgX/AlgJ SGNH hydrolase-like domain-containing protein</fullName>
    </recommendedName>
</protein>
<dbReference type="eggNOG" id="ENOG5032UB5">
    <property type="taxonomic scope" value="Bacteria"/>
</dbReference>
<gene>
    <name evidence="1" type="ORF">ATO8_00400</name>
</gene>